<dbReference type="Proteomes" id="UP000234328">
    <property type="component" value="Unassembled WGS sequence"/>
</dbReference>
<gene>
    <name evidence="2" type="ORF">CR155_14325</name>
</gene>
<proteinExistence type="predicted"/>
<feature type="domain" description="ABM" evidence="1">
    <location>
        <begin position="2"/>
        <end position="99"/>
    </location>
</feature>
<dbReference type="SUPFAM" id="SSF54909">
    <property type="entry name" value="Dimeric alpha+beta barrel"/>
    <property type="match status" value="1"/>
</dbReference>
<dbReference type="PANTHER" id="PTHR33336:SF3">
    <property type="entry name" value="ABM DOMAIN-CONTAINING PROTEIN"/>
    <property type="match status" value="1"/>
</dbReference>
<evidence type="ECO:0000313" key="3">
    <source>
        <dbReference type="Proteomes" id="UP000234328"/>
    </source>
</evidence>
<dbReference type="OrthoDB" id="9812192at2"/>
<reference evidence="2 3" key="1">
    <citation type="submission" date="2017-10" db="EMBL/GenBank/DDBJ databases">
        <title>Two draft genome sequences of Pusillimonas sp. strains isolated from a nitrate- and radionuclide-contaminated groundwater in Russia.</title>
        <authorList>
            <person name="Grouzdev D.S."/>
            <person name="Tourova T.P."/>
            <person name="Goeva M.A."/>
            <person name="Babich T.L."/>
            <person name="Sokolova D.S."/>
            <person name="Abdullin R."/>
            <person name="Poltaraus A.B."/>
            <person name="Toshchakov S.V."/>
            <person name="Nazina T.N."/>
        </authorList>
    </citation>
    <scope>NUCLEOTIDE SEQUENCE [LARGE SCALE GENOMIC DNA]</scope>
    <source>
        <strain evidence="2 3">JR1/69-2-13</strain>
    </source>
</reference>
<protein>
    <submittedName>
        <fullName evidence="2">Antibiotic biosynthesis monooxygenase</fullName>
    </submittedName>
</protein>
<organism evidence="2 3">
    <name type="scientific">Pollutimonas nitritireducens</name>
    <dbReference type="NCBI Taxonomy" id="2045209"/>
    <lineage>
        <taxon>Bacteria</taxon>
        <taxon>Pseudomonadati</taxon>
        <taxon>Pseudomonadota</taxon>
        <taxon>Betaproteobacteria</taxon>
        <taxon>Burkholderiales</taxon>
        <taxon>Alcaligenaceae</taxon>
        <taxon>Pollutimonas</taxon>
    </lineage>
</organism>
<dbReference type="InterPro" id="IPR011008">
    <property type="entry name" value="Dimeric_a/b-barrel"/>
</dbReference>
<dbReference type="GO" id="GO:0004497">
    <property type="term" value="F:monooxygenase activity"/>
    <property type="evidence" value="ECO:0007669"/>
    <property type="project" value="UniProtKB-KW"/>
</dbReference>
<evidence type="ECO:0000313" key="2">
    <source>
        <dbReference type="EMBL" id="PLC52986.1"/>
    </source>
</evidence>
<dbReference type="Gene3D" id="3.30.70.100">
    <property type="match status" value="1"/>
</dbReference>
<keyword evidence="3" id="KW-1185">Reference proteome</keyword>
<dbReference type="PANTHER" id="PTHR33336">
    <property type="entry name" value="QUINOL MONOOXYGENASE YGIN-RELATED"/>
    <property type="match status" value="1"/>
</dbReference>
<dbReference type="AlphaFoldDB" id="A0A2N4UD79"/>
<dbReference type="InterPro" id="IPR050744">
    <property type="entry name" value="AI-2_Isomerase_LsrG"/>
</dbReference>
<keyword evidence="2" id="KW-0560">Oxidoreductase</keyword>
<dbReference type="InterPro" id="IPR007138">
    <property type="entry name" value="ABM_dom"/>
</dbReference>
<keyword evidence="2" id="KW-0503">Monooxygenase</keyword>
<accession>A0A2N4UD79</accession>
<dbReference type="EMBL" id="PDNV01000009">
    <property type="protein sequence ID" value="PLC52986.1"/>
    <property type="molecule type" value="Genomic_DNA"/>
</dbReference>
<sequence length="102" mass="11202">MIHVIATITTQPGQRDKVLELFSANVPAVHAEDGCISYEAVVDVPAFGKPQTLLGDDTFIVLERWESAQALKEHGASAHMAEYARKTRPMLAQRVINILEAC</sequence>
<evidence type="ECO:0000259" key="1">
    <source>
        <dbReference type="PROSITE" id="PS51725"/>
    </source>
</evidence>
<comment type="caution">
    <text evidence="2">The sequence shown here is derived from an EMBL/GenBank/DDBJ whole genome shotgun (WGS) entry which is preliminary data.</text>
</comment>
<dbReference type="PROSITE" id="PS51725">
    <property type="entry name" value="ABM"/>
    <property type="match status" value="1"/>
</dbReference>
<dbReference type="Pfam" id="PF03992">
    <property type="entry name" value="ABM"/>
    <property type="match status" value="1"/>
</dbReference>
<dbReference type="RefSeq" id="WP_102070731.1">
    <property type="nucleotide sequence ID" value="NZ_PDNV01000009.1"/>
</dbReference>
<name>A0A2N4UD79_9BURK</name>